<reference evidence="1 2" key="1">
    <citation type="journal article" date="2022" name="Hortic Res">
        <title>A haplotype resolved chromosomal level avocado genome allows analysis of novel avocado genes.</title>
        <authorList>
            <person name="Nath O."/>
            <person name="Fletcher S.J."/>
            <person name="Hayward A."/>
            <person name="Shaw L.M."/>
            <person name="Masouleh A.K."/>
            <person name="Furtado A."/>
            <person name="Henry R.J."/>
            <person name="Mitter N."/>
        </authorList>
    </citation>
    <scope>NUCLEOTIDE SEQUENCE [LARGE SCALE GENOMIC DNA]</scope>
    <source>
        <strain evidence="2">cv. Hass</strain>
    </source>
</reference>
<evidence type="ECO:0000313" key="1">
    <source>
        <dbReference type="EMBL" id="KAJ8631838.1"/>
    </source>
</evidence>
<accession>A0ACC2LES8</accession>
<keyword evidence="2" id="KW-1185">Reference proteome</keyword>
<evidence type="ECO:0000313" key="2">
    <source>
        <dbReference type="Proteomes" id="UP001234297"/>
    </source>
</evidence>
<name>A0ACC2LES8_PERAE</name>
<proteinExistence type="predicted"/>
<sequence length="397" mass="43226">MKNEEVEAGDATAAAADDGGAPSRVGAGLEDRVKGPWSPEEDAVLSRLVSKFGARNWSLIARGISGRSGKSCRLRWCNQLDPSVKRKPFTEEEDRIIVAAHAIHGNKWASIARLLQGRTDNAIKNHWNSTLRRRSFDLDRVKATSVLQEVSMERTKGSSEETLSYGDVSSFKSLDVKDVNSRENISDQSDDKTHIGDDQGMAEAQDPPTLFRPVARVSAFSLYNPVNDPRSSSSLPRSTPLYGSLIPRHDTEICNLLGSVCNEPKVPSRCGHGCCGFEAVGDHLRSSLLGPEFIEFVEPPPISSIELASIATDLSNIAWSKSSSIEGSAAKLPGNQGRQSVPQWTQLQQPYIIDSTRHDPMQFEDGGSKLTGMMTEVLSTQMPRQPLALAANLEGLS</sequence>
<organism evidence="1 2">
    <name type="scientific">Persea americana</name>
    <name type="common">Avocado</name>
    <dbReference type="NCBI Taxonomy" id="3435"/>
    <lineage>
        <taxon>Eukaryota</taxon>
        <taxon>Viridiplantae</taxon>
        <taxon>Streptophyta</taxon>
        <taxon>Embryophyta</taxon>
        <taxon>Tracheophyta</taxon>
        <taxon>Spermatophyta</taxon>
        <taxon>Magnoliopsida</taxon>
        <taxon>Magnoliidae</taxon>
        <taxon>Laurales</taxon>
        <taxon>Lauraceae</taxon>
        <taxon>Persea</taxon>
    </lineage>
</organism>
<protein>
    <submittedName>
        <fullName evidence="1">Uncharacterized protein</fullName>
    </submittedName>
</protein>
<dbReference type="Proteomes" id="UP001234297">
    <property type="component" value="Chromosome 7"/>
</dbReference>
<dbReference type="EMBL" id="CM056815">
    <property type="protein sequence ID" value="KAJ8631838.1"/>
    <property type="molecule type" value="Genomic_DNA"/>
</dbReference>
<gene>
    <name evidence="1" type="ORF">MRB53_025161</name>
</gene>
<comment type="caution">
    <text evidence="1">The sequence shown here is derived from an EMBL/GenBank/DDBJ whole genome shotgun (WGS) entry which is preliminary data.</text>
</comment>